<name>A0A4Q7NX15_9ACTN</name>
<feature type="region of interest" description="Disordered" evidence="1">
    <location>
        <begin position="44"/>
        <end position="70"/>
    </location>
</feature>
<evidence type="ECO:0000256" key="2">
    <source>
        <dbReference type="SAM" id="Phobius"/>
    </source>
</evidence>
<feature type="transmembrane region" description="Helical" evidence="2">
    <location>
        <begin position="101"/>
        <end position="120"/>
    </location>
</feature>
<evidence type="ECO:0000313" key="3">
    <source>
        <dbReference type="EMBL" id="RZS91747.1"/>
    </source>
</evidence>
<dbReference type="AlphaFoldDB" id="A0A4Q7NX15"/>
<proteinExistence type="predicted"/>
<sequence length="124" mass="13292">MRDVDLGALIASAVGLQWAFNYFTSIRWGPLGKRARLARRAEVTAHRSRARHPGPYAHPGEHPRLARAAERSRRGSGVVLVVLAGYWTARCTSSPLPLPAALGLGAALAVAGVALVLAPVPRWR</sequence>
<organism evidence="3 4">
    <name type="scientific">Motilibacter rhizosphaerae</name>
    <dbReference type="NCBI Taxonomy" id="598652"/>
    <lineage>
        <taxon>Bacteria</taxon>
        <taxon>Bacillati</taxon>
        <taxon>Actinomycetota</taxon>
        <taxon>Actinomycetes</taxon>
        <taxon>Motilibacterales</taxon>
        <taxon>Motilibacteraceae</taxon>
        <taxon>Motilibacter</taxon>
    </lineage>
</organism>
<dbReference type="Proteomes" id="UP000293638">
    <property type="component" value="Unassembled WGS sequence"/>
</dbReference>
<protein>
    <submittedName>
        <fullName evidence="3">Uncharacterized protein</fullName>
    </submittedName>
</protein>
<feature type="compositionally biased region" description="Basic and acidic residues" evidence="1">
    <location>
        <begin position="59"/>
        <end position="70"/>
    </location>
</feature>
<dbReference type="EMBL" id="SGXD01000001">
    <property type="protein sequence ID" value="RZS91747.1"/>
    <property type="molecule type" value="Genomic_DNA"/>
</dbReference>
<feature type="transmembrane region" description="Helical" evidence="2">
    <location>
        <begin position="6"/>
        <end position="24"/>
    </location>
</feature>
<keyword evidence="2" id="KW-0812">Transmembrane</keyword>
<keyword evidence="2" id="KW-0472">Membrane</keyword>
<evidence type="ECO:0000313" key="4">
    <source>
        <dbReference type="Proteomes" id="UP000293638"/>
    </source>
</evidence>
<evidence type="ECO:0000256" key="1">
    <source>
        <dbReference type="SAM" id="MobiDB-lite"/>
    </source>
</evidence>
<keyword evidence="2" id="KW-1133">Transmembrane helix</keyword>
<reference evidence="3 4" key="1">
    <citation type="submission" date="2019-02" db="EMBL/GenBank/DDBJ databases">
        <title>Genomic Encyclopedia of Type Strains, Phase IV (KMG-IV): sequencing the most valuable type-strain genomes for metagenomic binning, comparative biology and taxonomic classification.</title>
        <authorList>
            <person name="Goeker M."/>
        </authorList>
    </citation>
    <scope>NUCLEOTIDE SEQUENCE [LARGE SCALE GENOMIC DNA]</scope>
    <source>
        <strain evidence="3 4">DSM 45622</strain>
    </source>
</reference>
<keyword evidence="4" id="KW-1185">Reference proteome</keyword>
<comment type="caution">
    <text evidence="3">The sequence shown here is derived from an EMBL/GenBank/DDBJ whole genome shotgun (WGS) entry which is preliminary data.</text>
</comment>
<accession>A0A4Q7NX15</accession>
<gene>
    <name evidence="3" type="ORF">EV189_0994</name>
</gene>